<keyword evidence="3" id="KW-1185">Reference proteome</keyword>
<sequence>MVGRKRIEIQFDEKKERDVIDFLENEIDNKAGFIKTLVRDYVRYKHSINKADSFQNNIQEQQAELKEHSVNDDTRKVSQFLIDFFHKYS</sequence>
<reference evidence="2 3" key="1">
    <citation type="submission" date="2018-06" db="EMBL/GenBank/DDBJ databases">
        <title>Genomic Encyclopedia of Type Strains, Phase IV (KMG-IV): sequencing the most valuable type-strain genomes for metagenomic binning, comparative biology and taxonomic classification.</title>
        <authorList>
            <person name="Goeker M."/>
        </authorList>
    </citation>
    <scope>NUCLEOTIDE SEQUENCE [LARGE SCALE GENOMIC DNA]</scope>
    <source>
        <strain evidence="2 3">DSM 15140</strain>
    </source>
</reference>
<accession>A0A366DWP2</accession>
<gene>
    <name evidence="2" type="ORF">DES48_11189</name>
</gene>
<feature type="coiled-coil region" evidence="1">
    <location>
        <begin position="44"/>
        <end position="71"/>
    </location>
</feature>
<dbReference type="RefSeq" id="WP_113869929.1">
    <property type="nucleotide sequence ID" value="NZ_BAABQN010000010.1"/>
</dbReference>
<comment type="caution">
    <text evidence="2">The sequence shown here is derived from an EMBL/GenBank/DDBJ whole genome shotgun (WGS) entry which is preliminary data.</text>
</comment>
<evidence type="ECO:0000313" key="2">
    <source>
        <dbReference type="EMBL" id="RBO93578.1"/>
    </source>
</evidence>
<protein>
    <submittedName>
        <fullName evidence="2">Uncharacterized protein</fullName>
    </submittedName>
</protein>
<dbReference type="Proteomes" id="UP000252254">
    <property type="component" value="Unassembled WGS sequence"/>
</dbReference>
<dbReference type="AlphaFoldDB" id="A0A366DWP2"/>
<evidence type="ECO:0000256" key="1">
    <source>
        <dbReference type="SAM" id="Coils"/>
    </source>
</evidence>
<evidence type="ECO:0000313" key="3">
    <source>
        <dbReference type="Proteomes" id="UP000252254"/>
    </source>
</evidence>
<name>A0A366DWP2_9BACI</name>
<keyword evidence="1" id="KW-0175">Coiled coil</keyword>
<organism evidence="2 3">
    <name type="scientific">Paraliobacillus ryukyuensis</name>
    <dbReference type="NCBI Taxonomy" id="200904"/>
    <lineage>
        <taxon>Bacteria</taxon>
        <taxon>Bacillati</taxon>
        <taxon>Bacillota</taxon>
        <taxon>Bacilli</taxon>
        <taxon>Bacillales</taxon>
        <taxon>Bacillaceae</taxon>
        <taxon>Paraliobacillus</taxon>
    </lineage>
</organism>
<dbReference type="EMBL" id="QNRI01000011">
    <property type="protein sequence ID" value="RBO93578.1"/>
    <property type="molecule type" value="Genomic_DNA"/>
</dbReference>
<proteinExistence type="predicted"/>